<organism evidence="9 10">
    <name type="scientific">Thalassovita gelatinovora</name>
    <name type="common">Thalassobius gelatinovorus</name>
    <dbReference type="NCBI Taxonomy" id="53501"/>
    <lineage>
        <taxon>Bacteria</taxon>
        <taxon>Pseudomonadati</taxon>
        <taxon>Pseudomonadota</taxon>
        <taxon>Alphaproteobacteria</taxon>
        <taxon>Rhodobacterales</taxon>
        <taxon>Roseobacteraceae</taxon>
        <taxon>Thalassovita</taxon>
    </lineage>
</organism>
<dbReference type="GO" id="GO:0005524">
    <property type="term" value="F:ATP binding"/>
    <property type="evidence" value="ECO:0007669"/>
    <property type="project" value="UniProtKB-KW"/>
</dbReference>
<dbReference type="InterPro" id="IPR017871">
    <property type="entry name" value="ABC_transporter-like_CS"/>
</dbReference>
<dbReference type="STRING" id="53501.SAMN04488043_10654"/>
<feature type="domain" description="ABC transporter" evidence="8">
    <location>
        <begin position="291"/>
        <end position="524"/>
    </location>
</feature>
<dbReference type="CDD" id="cd03293">
    <property type="entry name" value="ABC_NrtD_SsuB_transporters"/>
    <property type="match status" value="2"/>
</dbReference>
<dbReference type="InterPro" id="IPR050166">
    <property type="entry name" value="ABC_transporter_ATP-bind"/>
</dbReference>
<evidence type="ECO:0000313" key="9">
    <source>
        <dbReference type="EMBL" id="CUH68452.1"/>
    </source>
</evidence>
<dbReference type="EC" id="3.6.3.-" evidence="9"/>
<dbReference type="GO" id="GO:0005886">
    <property type="term" value="C:plasma membrane"/>
    <property type="evidence" value="ECO:0007669"/>
    <property type="project" value="UniProtKB-SubCell"/>
</dbReference>
<evidence type="ECO:0000256" key="4">
    <source>
        <dbReference type="ARBA" id="ARBA00022475"/>
    </source>
</evidence>
<dbReference type="PANTHER" id="PTHR42788">
    <property type="entry name" value="TAURINE IMPORT ATP-BINDING PROTEIN-RELATED"/>
    <property type="match status" value="1"/>
</dbReference>
<evidence type="ECO:0000256" key="2">
    <source>
        <dbReference type="ARBA" id="ARBA00005417"/>
    </source>
</evidence>
<evidence type="ECO:0000256" key="1">
    <source>
        <dbReference type="ARBA" id="ARBA00004202"/>
    </source>
</evidence>
<dbReference type="PROSITE" id="PS50893">
    <property type="entry name" value="ABC_TRANSPORTER_2"/>
    <property type="match status" value="2"/>
</dbReference>
<name>A0A0P1FLQ6_THAGE</name>
<evidence type="ECO:0000259" key="8">
    <source>
        <dbReference type="PROSITE" id="PS50893"/>
    </source>
</evidence>
<comment type="subcellular location">
    <subcellularLocation>
        <location evidence="1">Cell membrane</location>
        <topology evidence="1">Peripheral membrane protein</topology>
    </subcellularLocation>
</comment>
<sequence>MSVISFNNVCKSFGEGTARQNVLKNIDLQVEEGEFLVLLGFSGSGKTTLINLMAGLEAPTSGTVNFKSKPITGPGPERGVIFQNYSLMPWLTVNGNVGLAVDTIFPGLSNSERAQKVAHFVKMVGLSHAGSRRPAELSGGMRQRVNVARALAMNPEVLLLDEPLSALDALTRANLADEILDIWNADKKTCILITNDVDEAIIMGDRIIPLNPDGTLADPFKVDIPRPRDRTEMNHHKGFKALRAKITKYLMDVGIKSKTEGTRTLPDVEPIHGVPSAIQDATKGLIEQNFLDFSQLHKVYATPKGPLTVVEDFNLKLNRGEFLSLIGHSGCGKSTVLTMAAGLNEISKGGIRLDGRHVEGADPERAVVFQSPNLFPWLTARENVAIGVDKVYPKASRAERQDVIDYYLERVGMAEAMDRPAHAMSNGMKQRIGIARAFALSPKLLLLDEPFGMLDSLTRWELQEVLMEVWDRTKVTAICVTHDVDEAILLADRVVMMTNGPQATIGKIVDVDLPRPRSRKALLGHPDYYNFRQEVLGFLEEYEHGAKPKKTPTPKPIAAE</sequence>
<dbReference type="PROSITE" id="PS00211">
    <property type="entry name" value="ABC_TRANSPORTER_1"/>
    <property type="match status" value="1"/>
</dbReference>
<dbReference type="InterPro" id="IPR003593">
    <property type="entry name" value="AAA+_ATPase"/>
</dbReference>
<dbReference type="SMART" id="SM00382">
    <property type="entry name" value="AAA"/>
    <property type="match status" value="2"/>
</dbReference>
<evidence type="ECO:0000256" key="7">
    <source>
        <dbReference type="ARBA" id="ARBA00023136"/>
    </source>
</evidence>
<reference evidence="9 10" key="1">
    <citation type="submission" date="2015-09" db="EMBL/GenBank/DDBJ databases">
        <authorList>
            <consortium name="Swine Surveillance"/>
        </authorList>
    </citation>
    <scope>NUCLEOTIDE SEQUENCE [LARGE SCALE GENOMIC DNA]</scope>
    <source>
        <strain evidence="9 10">CECT 4357</strain>
    </source>
</reference>
<evidence type="ECO:0000256" key="5">
    <source>
        <dbReference type="ARBA" id="ARBA00022741"/>
    </source>
</evidence>
<evidence type="ECO:0000313" key="10">
    <source>
        <dbReference type="Proteomes" id="UP000051587"/>
    </source>
</evidence>
<proteinExistence type="inferred from homology"/>
<keyword evidence="7" id="KW-0472">Membrane</keyword>
<evidence type="ECO:0000256" key="3">
    <source>
        <dbReference type="ARBA" id="ARBA00022448"/>
    </source>
</evidence>
<dbReference type="EMBL" id="CYSA01000028">
    <property type="protein sequence ID" value="CUH68452.1"/>
    <property type="molecule type" value="Genomic_DNA"/>
</dbReference>
<protein>
    <submittedName>
        <fullName evidence="9">Bicarbonate transport ATP-binding protein CmpD</fullName>
        <ecNumber evidence="9">3.6.3.-</ecNumber>
    </submittedName>
</protein>
<evidence type="ECO:0000256" key="6">
    <source>
        <dbReference type="ARBA" id="ARBA00022840"/>
    </source>
</evidence>
<dbReference type="Gene3D" id="3.40.50.300">
    <property type="entry name" value="P-loop containing nucleotide triphosphate hydrolases"/>
    <property type="match status" value="2"/>
</dbReference>
<dbReference type="GO" id="GO:0015112">
    <property type="term" value="F:nitrate transmembrane transporter activity"/>
    <property type="evidence" value="ECO:0007669"/>
    <property type="project" value="InterPro"/>
</dbReference>
<keyword evidence="3" id="KW-0813">Transport</keyword>
<accession>A0A0P1FLQ6</accession>
<dbReference type="PANTHER" id="PTHR42788:SF7">
    <property type="entry name" value="NITRATE ABC TRANSPORTER ATP-BINDING PROTEIN"/>
    <property type="match status" value="1"/>
</dbReference>
<dbReference type="RefSeq" id="WP_058264270.1">
    <property type="nucleotide sequence ID" value="NZ_CP051181.1"/>
</dbReference>
<dbReference type="OrthoDB" id="9802264at2"/>
<keyword evidence="10" id="KW-1185">Reference proteome</keyword>
<gene>
    <name evidence="9" type="primary">cmpD</name>
    <name evidence="9" type="ORF">TG4357_03593</name>
</gene>
<dbReference type="GO" id="GO:0016887">
    <property type="term" value="F:ATP hydrolysis activity"/>
    <property type="evidence" value="ECO:0007669"/>
    <property type="project" value="InterPro"/>
</dbReference>
<dbReference type="InterPro" id="IPR003439">
    <property type="entry name" value="ABC_transporter-like_ATP-bd"/>
</dbReference>
<keyword evidence="5" id="KW-0547">Nucleotide-binding</keyword>
<keyword evidence="4" id="KW-1003">Cell membrane</keyword>
<dbReference type="NCBIfam" id="TIGR01184">
    <property type="entry name" value="ntrCD"/>
    <property type="match status" value="1"/>
</dbReference>
<comment type="similarity">
    <text evidence="2">Belongs to the ABC transporter superfamily.</text>
</comment>
<keyword evidence="6 9" id="KW-0067">ATP-binding</keyword>
<dbReference type="InterPro" id="IPR005890">
    <property type="entry name" value="NO3_transporter_ATP-bd-like"/>
</dbReference>
<feature type="domain" description="ABC transporter" evidence="8">
    <location>
        <begin position="4"/>
        <end position="237"/>
    </location>
</feature>
<dbReference type="Pfam" id="PF00005">
    <property type="entry name" value="ABC_tran"/>
    <property type="match status" value="2"/>
</dbReference>
<dbReference type="InterPro" id="IPR027417">
    <property type="entry name" value="P-loop_NTPase"/>
</dbReference>
<dbReference type="Proteomes" id="UP000051587">
    <property type="component" value="Unassembled WGS sequence"/>
</dbReference>
<dbReference type="SUPFAM" id="SSF52540">
    <property type="entry name" value="P-loop containing nucleoside triphosphate hydrolases"/>
    <property type="match status" value="2"/>
</dbReference>
<keyword evidence="9" id="KW-0378">Hydrolase</keyword>
<dbReference type="AlphaFoldDB" id="A0A0P1FLQ6"/>